<reference evidence="1 2" key="1">
    <citation type="journal article" date="2013" name="PLoS ONE">
        <title>Predicting the Proteins of Angomonas deanei, Strigomonas culicis and Their Respective Endosymbionts Reveals New Aspects of the Trypanosomatidae Family.</title>
        <authorList>
            <person name="Motta M.C."/>
            <person name="Martins A.C."/>
            <person name="de Souza S.S."/>
            <person name="Catta-Preta C.M."/>
            <person name="Silva R."/>
            <person name="Klein C.C."/>
            <person name="de Almeida L.G."/>
            <person name="de Lima Cunha O."/>
            <person name="Ciapina L.P."/>
            <person name="Brocchi M."/>
            <person name="Colabardini A.C."/>
            <person name="de Araujo Lima B."/>
            <person name="Machado C.R."/>
            <person name="de Almeida Soares C.M."/>
            <person name="Probst C.M."/>
            <person name="de Menezes C.B."/>
            <person name="Thompson C.E."/>
            <person name="Bartholomeu D.C."/>
            <person name="Gradia D.F."/>
            <person name="Pavoni D.P."/>
            <person name="Grisard E.C."/>
            <person name="Fantinatti-Garboggini F."/>
            <person name="Marchini F.K."/>
            <person name="Rodrigues-Luiz G.F."/>
            <person name="Wagner G."/>
            <person name="Goldman G.H."/>
            <person name="Fietto J.L."/>
            <person name="Elias M.C."/>
            <person name="Goldman M.H."/>
            <person name="Sagot M.F."/>
            <person name="Pereira M."/>
            <person name="Stoco P.H."/>
            <person name="de Mendonca-Neto R.P."/>
            <person name="Teixeira S.M."/>
            <person name="Maciel T.E."/>
            <person name="de Oliveira Mendes T.A."/>
            <person name="Urmenyi T.P."/>
            <person name="de Souza W."/>
            <person name="Schenkman S."/>
            <person name="de Vasconcelos A.T."/>
        </authorList>
    </citation>
    <scope>NUCLEOTIDE SEQUENCE [LARGE SCALE GENOMIC DNA]</scope>
</reference>
<evidence type="ECO:0000313" key="1">
    <source>
        <dbReference type="EMBL" id="EPY15377.1"/>
    </source>
</evidence>
<evidence type="ECO:0000313" key="2">
    <source>
        <dbReference type="Proteomes" id="UP000015354"/>
    </source>
</evidence>
<gene>
    <name evidence="1" type="ORF">STCU_12071</name>
</gene>
<protein>
    <submittedName>
        <fullName evidence="1">Uncharacterized protein</fullName>
    </submittedName>
</protein>
<accession>S9TBI4</accession>
<dbReference type="Proteomes" id="UP000015354">
    <property type="component" value="Unassembled WGS sequence"/>
</dbReference>
<sequence length="143" mass="15416">MGAEEQFHLGRYADVVAGAPGPFSALALFMDLAPAAAGACRTWLTFAPYAPREERRADQAIAEAVGAAYALVLPRDVVLAGAVLDDLERRGKSLAEGKAELRAPSAHTQRLPGLQDQTAMYNMTEIEERLEEAYARVRQCLAA</sequence>
<dbReference type="OrthoDB" id="529273at2759"/>
<comment type="caution">
    <text evidence="1">The sequence shown here is derived from an EMBL/GenBank/DDBJ whole genome shotgun (WGS) entry which is preliminary data.</text>
</comment>
<dbReference type="AlphaFoldDB" id="S9TBI4"/>
<proteinExistence type="predicted"/>
<organism evidence="1 2">
    <name type="scientific">Strigomonas culicis</name>
    <dbReference type="NCBI Taxonomy" id="28005"/>
    <lineage>
        <taxon>Eukaryota</taxon>
        <taxon>Discoba</taxon>
        <taxon>Euglenozoa</taxon>
        <taxon>Kinetoplastea</taxon>
        <taxon>Metakinetoplastina</taxon>
        <taxon>Trypanosomatida</taxon>
        <taxon>Trypanosomatidae</taxon>
        <taxon>Strigomonadinae</taxon>
        <taxon>Strigomonas</taxon>
    </lineage>
</organism>
<dbReference type="EMBL" id="ATMH01012144">
    <property type="protein sequence ID" value="EPY15377.1"/>
    <property type="molecule type" value="Genomic_DNA"/>
</dbReference>
<keyword evidence="2" id="KW-1185">Reference proteome</keyword>
<name>S9TBI4_9TRYP</name>